<sequence>MHLNTFIHHLLKCLKNILNDTNVLIGWKNAIPARTTTSDELLSTIADTAGHFLPELKHFNAHAD</sequence>
<dbReference type="EMBL" id="JYDO01000151">
    <property type="protein sequence ID" value="KRZ68918.1"/>
    <property type="molecule type" value="Genomic_DNA"/>
</dbReference>
<gene>
    <name evidence="1" type="ORF">T10_1513</name>
</gene>
<name>A0A0V1MAW0_9BILA</name>
<proteinExistence type="predicted"/>
<organism evidence="1 2">
    <name type="scientific">Trichinella papuae</name>
    <dbReference type="NCBI Taxonomy" id="268474"/>
    <lineage>
        <taxon>Eukaryota</taxon>
        <taxon>Metazoa</taxon>
        <taxon>Ecdysozoa</taxon>
        <taxon>Nematoda</taxon>
        <taxon>Enoplea</taxon>
        <taxon>Dorylaimia</taxon>
        <taxon>Trichinellida</taxon>
        <taxon>Trichinellidae</taxon>
        <taxon>Trichinella</taxon>
    </lineage>
</organism>
<accession>A0A0V1MAW0</accession>
<evidence type="ECO:0000313" key="2">
    <source>
        <dbReference type="Proteomes" id="UP000054843"/>
    </source>
</evidence>
<keyword evidence="2" id="KW-1185">Reference proteome</keyword>
<dbReference type="AlphaFoldDB" id="A0A0V1MAW0"/>
<protein>
    <submittedName>
        <fullName evidence="1">Uncharacterized protein</fullName>
    </submittedName>
</protein>
<dbReference type="Proteomes" id="UP000054843">
    <property type="component" value="Unassembled WGS sequence"/>
</dbReference>
<reference evidence="1 2" key="1">
    <citation type="submission" date="2015-01" db="EMBL/GenBank/DDBJ databases">
        <title>Evolution of Trichinella species and genotypes.</title>
        <authorList>
            <person name="Korhonen P.K."/>
            <person name="Edoardo P."/>
            <person name="Giuseppe L.R."/>
            <person name="Gasser R.B."/>
        </authorList>
    </citation>
    <scope>NUCLEOTIDE SEQUENCE [LARGE SCALE GENOMIC DNA]</scope>
    <source>
        <strain evidence="1">ISS1980</strain>
    </source>
</reference>
<comment type="caution">
    <text evidence="1">The sequence shown here is derived from an EMBL/GenBank/DDBJ whole genome shotgun (WGS) entry which is preliminary data.</text>
</comment>
<evidence type="ECO:0000313" key="1">
    <source>
        <dbReference type="EMBL" id="KRZ68918.1"/>
    </source>
</evidence>